<accession>A0A6B2KYM6</accession>
<feature type="domain" description="Metallo-beta-lactamase" evidence="8">
    <location>
        <begin position="17"/>
        <end position="222"/>
    </location>
</feature>
<dbReference type="Gene3D" id="3.60.15.10">
    <property type="entry name" value="Ribonuclease Z/Hydroxyacylglutathione hydrolase-like"/>
    <property type="match status" value="1"/>
</dbReference>
<evidence type="ECO:0000256" key="3">
    <source>
        <dbReference type="ARBA" id="ARBA00022664"/>
    </source>
</evidence>
<protein>
    <recommendedName>
        <fullName evidence="6">Cleavage and polyadenylation specificity factor subunit 2</fullName>
    </recommendedName>
    <alternativeName>
        <fullName evidence="6">Cleavage and polyadenylation specificity factor 100 kDa subunit</fullName>
    </alternativeName>
</protein>
<feature type="domain" description="Beta-Casp" evidence="9">
    <location>
        <begin position="242"/>
        <end position="364"/>
    </location>
</feature>
<dbReference type="GO" id="GO:0006398">
    <property type="term" value="P:mRNA 3'-end processing by stem-loop binding and cleavage"/>
    <property type="evidence" value="ECO:0007669"/>
    <property type="project" value="InterPro"/>
</dbReference>
<sequence length="750" mass="85279">MTSIIKFSPLCGAYNEDPLCYLLEIDEYRILLDCGWNDDYDVQLLKPLKRVVGKINAVLISHPDLHHLGALPYAVGKLGLKAKIIGTIPVYKMGQMFMYDAYQSRQNSEEFTVFNLDDVDAAFDNFVQLKYSQRYTLSGKGIKLEITPYAAGHLIGGTIWKIKRETDEIIYAVDYNHKKERHLSPTILETLTQPTLLITDALNALNSQDSRGNRDSLLIESITSTLRAGGNVLLPVDTAGRVLELLVILDQHWSHFHYSYPLLFLNNVAYNTIEFAKSQLEWMSEAIMNKFISHRENCFQFSNVKLCHKTSEVNEFPSPKVVLASMSSLNSGFAQDIFVEWCSDAKNRIIFTDTSRPGTIARRLMENPKMGKLYMERCTRVPLSGQELADYERQKKIQKEQELARKKVEEEMARKKREQIEMYDYEGEDADMTASLSTLWQGHDLYPELIKYNSQSQSQGKESKLPHPMYPCIEKKSVFDEYGESIRPEDYIAVAKTLQPEDAITQFRVEEDAMVEDVVEETPTKSIRQKCELAINCAIQYIDFEGRSDGRSIKKILNHVQPRKLILIHGSPEATEHLVKYCSSSFSTPGNNTGSKRVVAPRQGESVDVTEATNLYRLNLKSTFLESLDFKPVGSKSSVAYVEGIIMVPPQEQDEDGQWHQPEPYLDVLPHTQFSEGHDAVFVGDVKLLGFRQKLQEVGFKTEMKGGVLVVNGTVALRRAEGNASINIEGSISEDYYKIRDLLYNQFQIL</sequence>
<evidence type="ECO:0000259" key="8">
    <source>
        <dbReference type="SMART" id="SM00849"/>
    </source>
</evidence>
<dbReference type="SUPFAM" id="SSF56281">
    <property type="entry name" value="Metallo-hydrolase/oxidoreductase"/>
    <property type="match status" value="1"/>
</dbReference>
<feature type="coiled-coil region" evidence="7">
    <location>
        <begin position="391"/>
        <end position="418"/>
    </location>
</feature>
<name>A0A6B2KYM6_9EUKA</name>
<dbReference type="InterPro" id="IPR025069">
    <property type="entry name" value="Cpsf2_C"/>
</dbReference>
<dbReference type="InterPro" id="IPR001279">
    <property type="entry name" value="Metallo-B-lactamas"/>
</dbReference>
<dbReference type="FunFam" id="3.60.15.10:FF:000008">
    <property type="entry name" value="Cleavage and polyadenylation specificity factor subunit 2"/>
    <property type="match status" value="1"/>
</dbReference>
<keyword evidence="4 6" id="KW-0694">RNA-binding</keyword>
<dbReference type="Pfam" id="PF13299">
    <property type="entry name" value="CPSF100_C"/>
    <property type="match status" value="1"/>
</dbReference>
<dbReference type="GO" id="GO:0005847">
    <property type="term" value="C:mRNA cleavage and polyadenylation specificity factor complex"/>
    <property type="evidence" value="ECO:0007669"/>
    <property type="project" value="InterPro"/>
</dbReference>
<dbReference type="GO" id="GO:0003723">
    <property type="term" value="F:RNA binding"/>
    <property type="evidence" value="ECO:0007669"/>
    <property type="project" value="UniProtKB-KW"/>
</dbReference>
<dbReference type="InterPro" id="IPR011108">
    <property type="entry name" value="RMMBL"/>
</dbReference>
<dbReference type="CDD" id="cd16293">
    <property type="entry name" value="CPSF2-like_MBL-fold"/>
    <property type="match status" value="1"/>
</dbReference>
<dbReference type="Pfam" id="PF07521">
    <property type="entry name" value="RMMBL"/>
    <property type="match status" value="1"/>
</dbReference>
<evidence type="ECO:0000259" key="9">
    <source>
        <dbReference type="SMART" id="SM01027"/>
    </source>
</evidence>
<dbReference type="PANTHER" id="PTHR45922:SF1">
    <property type="entry name" value="CLEAVAGE AND POLYADENYLATION SPECIFICITY FACTOR SUBUNIT 2"/>
    <property type="match status" value="1"/>
</dbReference>
<evidence type="ECO:0000256" key="6">
    <source>
        <dbReference type="RuleBase" id="RU365006"/>
    </source>
</evidence>
<dbReference type="InterPro" id="IPR022712">
    <property type="entry name" value="Beta_Casp"/>
</dbReference>
<reference evidence="10" key="1">
    <citation type="journal article" date="2020" name="J. Eukaryot. Microbiol.">
        <title>De novo Sequencing, Assembly and Annotation of the Transcriptome for the Free-Living Testate Amoeba Arcella intermedia.</title>
        <authorList>
            <person name="Ribeiro G.M."/>
            <person name="Porfirio-Sousa A.L."/>
            <person name="Maurer-Alcala X.X."/>
            <person name="Katz L.A."/>
            <person name="Lahr D.J.G."/>
        </authorList>
    </citation>
    <scope>NUCLEOTIDE SEQUENCE</scope>
</reference>
<comment type="subcellular location">
    <subcellularLocation>
        <location evidence="1 6">Nucleus</location>
    </subcellularLocation>
</comment>
<dbReference type="InterPro" id="IPR027075">
    <property type="entry name" value="CPSF2"/>
</dbReference>
<organism evidence="10">
    <name type="scientific">Arcella intermedia</name>
    <dbReference type="NCBI Taxonomy" id="1963864"/>
    <lineage>
        <taxon>Eukaryota</taxon>
        <taxon>Amoebozoa</taxon>
        <taxon>Tubulinea</taxon>
        <taxon>Elardia</taxon>
        <taxon>Arcellinida</taxon>
        <taxon>Sphaerothecina</taxon>
        <taxon>Arcellidae</taxon>
        <taxon>Arcella</taxon>
    </lineage>
</organism>
<comment type="similarity">
    <text evidence="2 6">Belongs to the metallo-beta-lactamase superfamily. RNA-metabolizing metallo-beta-lactamase-like family. CPSF2/YSH1 subfamily.</text>
</comment>
<evidence type="ECO:0000256" key="1">
    <source>
        <dbReference type="ARBA" id="ARBA00004123"/>
    </source>
</evidence>
<dbReference type="Pfam" id="PF16661">
    <property type="entry name" value="Lactamase_B_6"/>
    <property type="match status" value="1"/>
</dbReference>
<evidence type="ECO:0000256" key="4">
    <source>
        <dbReference type="ARBA" id="ARBA00022884"/>
    </source>
</evidence>
<dbReference type="SMART" id="SM00849">
    <property type="entry name" value="Lactamase_B"/>
    <property type="match status" value="1"/>
</dbReference>
<dbReference type="EMBL" id="GIBP01000792">
    <property type="protein sequence ID" value="NDV29761.1"/>
    <property type="molecule type" value="Transcribed_RNA"/>
</dbReference>
<evidence type="ECO:0000256" key="2">
    <source>
        <dbReference type="ARBA" id="ARBA00010624"/>
    </source>
</evidence>
<keyword evidence="7" id="KW-0175">Coiled coil</keyword>
<keyword evidence="3 6" id="KW-0507">mRNA processing</keyword>
<dbReference type="SMART" id="SM01027">
    <property type="entry name" value="Beta-Casp"/>
    <property type="match status" value="1"/>
</dbReference>
<dbReference type="Pfam" id="PF10996">
    <property type="entry name" value="Beta-Casp"/>
    <property type="match status" value="1"/>
</dbReference>
<dbReference type="InterPro" id="IPR035639">
    <property type="entry name" value="CPSF2_MBL"/>
</dbReference>
<dbReference type="InterPro" id="IPR036866">
    <property type="entry name" value="RibonucZ/Hydroxyglut_hydro"/>
</dbReference>
<evidence type="ECO:0000256" key="7">
    <source>
        <dbReference type="SAM" id="Coils"/>
    </source>
</evidence>
<dbReference type="PANTHER" id="PTHR45922">
    <property type="entry name" value="CLEAVAGE AND POLYADENYLATION SPECIFICITY FACTOR SUBUNIT 2"/>
    <property type="match status" value="1"/>
</dbReference>
<keyword evidence="5 6" id="KW-0539">Nucleus</keyword>
<proteinExistence type="inferred from homology"/>
<evidence type="ECO:0000256" key="5">
    <source>
        <dbReference type="ARBA" id="ARBA00023242"/>
    </source>
</evidence>
<dbReference type="AlphaFoldDB" id="A0A6B2KYM6"/>
<evidence type="ECO:0000313" key="10">
    <source>
        <dbReference type="EMBL" id="NDV29761.1"/>
    </source>
</evidence>